<evidence type="ECO:0000313" key="2">
    <source>
        <dbReference type="EMBL" id="EJK60855.1"/>
    </source>
</evidence>
<dbReference type="AlphaFoldDB" id="K0S6H2"/>
<feature type="region of interest" description="Disordered" evidence="1">
    <location>
        <begin position="202"/>
        <end position="304"/>
    </location>
</feature>
<feature type="compositionally biased region" description="Low complexity" evidence="1">
    <location>
        <begin position="59"/>
        <end position="69"/>
    </location>
</feature>
<dbReference type="EMBL" id="AGNL01020637">
    <property type="protein sequence ID" value="EJK60855.1"/>
    <property type="molecule type" value="Genomic_DNA"/>
</dbReference>
<feature type="compositionally biased region" description="Polar residues" evidence="1">
    <location>
        <begin position="12"/>
        <end position="22"/>
    </location>
</feature>
<accession>K0S6H2</accession>
<name>K0S6H2_THAOC</name>
<reference evidence="2 3" key="1">
    <citation type="journal article" date="2012" name="Genome Biol.">
        <title>Genome and low-iron response of an oceanic diatom adapted to chronic iron limitation.</title>
        <authorList>
            <person name="Lommer M."/>
            <person name="Specht M."/>
            <person name="Roy A.S."/>
            <person name="Kraemer L."/>
            <person name="Andreson R."/>
            <person name="Gutowska M.A."/>
            <person name="Wolf J."/>
            <person name="Bergner S.V."/>
            <person name="Schilhabel M.B."/>
            <person name="Klostermeier U.C."/>
            <person name="Beiko R.G."/>
            <person name="Rosenstiel P."/>
            <person name="Hippler M."/>
            <person name="Laroche J."/>
        </authorList>
    </citation>
    <scope>NUCLEOTIDE SEQUENCE [LARGE SCALE GENOMIC DNA]</scope>
    <source>
        <strain evidence="2 3">CCMP1005</strain>
    </source>
</reference>
<comment type="caution">
    <text evidence="2">The sequence shown here is derived from an EMBL/GenBank/DDBJ whole genome shotgun (WGS) entry which is preliminary data.</text>
</comment>
<evidence type="ECO:0000313" key="3">
    <source>
        <dbReference type="Proteomes" id="UP000266841"/>
    </source>
</evidence>
<protein>
    <submittedName>
        <fullName evidence="2">Uncharacterized protein</fullName>
    </submittedName>
</protein>
<sequence length="390" mass="40971">MEPEGSSGVELTPSQVQAQRLNALQDEEEAFGVRRHNRPLGASAPRREAGVRARRRRPAGGSSASRPAAPCSTGIDGAAGRIRPDPRKIPAGGGPKSKARLDEDSASASVDWMDSSRASSATLRRALTDLFLEHYLPKSLDRLPPGAYRFGIDRGATLELGGGAPSGLRSGDDGGGGAYHMFYLPHDAEYFEGDKFKLNHYTDGLGSGTPGQSEADGDGGDVPPTYRPTDEPGEADAGGGGGGEVPPTYRPTDPEPVAEVPPTYRPTDPAADAPPTQSPTQSPTAGVTPSPTEAAAWSAPANPHLSFDTDEYRAFVRGQWSERADNSAWIDDHYGVYCDKNAGDNMCVPMNATDGGIVDKSRDALLLGPTVSCAETGMPDMPCGRGDPWV</sequence>
<feature type="region of interest" description="Disordered" evidence="1">
    <location>
        <begin position="1"/>
        <end position="103"/>
    </location>
</feature>
<dbReference type="Proteomes" id="UP000266841">
    <property type="component" value="Unassembled WGS sequence"/>
</dbReference>
<feature type="compositionally biased region" description="Low complexity" evidence="1">
    <location>
        <begin position="261"/>
        <end position="284"/>
    </location>
</feature>
<gene>
    <name evidence="2" type="ORF">THAOC_18733</name>
</gene>
<proteinExistence type="predicted"/>
<keyword evidence="3" id="KW-1185">Reference proteome</keyword>
<feature type="non-terminal residue" evidence="2">
    <location>
        <position position="390"/>
    </location>
</feature>
<organism evidence="2 3">
    <name type="scientific">Thalassiosira oceanica</name>
    <name type="common">Marine diatom</name>
    <dbReference type="NCBI Taxonomy" id="159749"/>
    <lineage>
        <taxon>Eukaryota</taxon>
        <taxon>Sar</taxon>
        <taxon>Stramenopiles</taxon>
        <taxon>Ochrophyta</taxon>
        <taxon>Bacillariophyta</taxon>
        <taxon>Coscinodiscophyceae</taxon>
        <taxon>Thalassiosirophycidae</taxon>
        <taxon>Thalassiosirales</taxon>
        <taxon>Thalassiosiraceae</taxon>
        <taxon>Thalassiosira</taxon>
    </lineage>
</organism>
<evidence type="ECO:0000256" key="1">
    <source>
        <dbReference type="SAM" id="MobiDB-lite"/>
    </source>
</evidence>